<evidence type="ECO:0000313" key="3">
    <source>
        <dbReference type="Proteomes" id="UP001454036"/>
    </source>
</evidence>
<evidence type="ECO:0000313" key="2">
    <source>
        <dbReference type="EMBL" id="GAA0172665.1"/>
    </source>
</evidence>
<accession>A0AAV3R9X6</accession>
<dbReference type="EMBL" id="BAABME010025743">
    <property type="protein sequence ID" value="GAA0172665.1"/>
    <property type="molecule type" value="Genomic_DNA"/>
</dbReference>
<name>A0AAV3R9X6_LITER</name>
<proteinExistence type="predicted"/>
<dbReference type="AlphaFoldDB" id="A0AAV3R9X6"/>
<reference evidence="2 3" key="1">
    <citation type="submission" date="2024-01" db="EMBL/GenBank/DDBJ databases">
        <title>The complete chloroplast genome sequence of Lithospermum erythrorhizon: insights into the phylogenetic relationship among Boraginaceae species and the maternal lineages of purple gromwells.</title>
        <authorList>
            <person name="Okada T."/>
            <person name="Watanabe K."/>
        </authorList>
    </citation>
    <scope>NUCLEOTIDE SEQUENCE [LARGE SCALE GENOMIC DNA]</scope>
</reference>
<feature type="compositionally biased region" description="Pro residues" evidence="1">
    <location>
        <begin position="26"/>
        <end position="35"/>
    </location>
</feature>
<sequence length="127" mass="13323">MEFNRRFLIRFPFPNSVSPSTAPLPNSTPPSPSPLAPTVSASLCPAPSLATSSGSATVRGAGYSKGRGKTGSTALVVIEGKGVPPHDTTPVSPSPSLLTSSSEEKWSTTLWEMIPVEVEDTYENSFT</sequence>
<keyword evidence="3" id="KW-1185">Reference proteome</keyword>
<dbReference type="Proteomes" id="UP001454036">
    <property type="component" value="Unassembled WGS sequence"/>
</dbReference>
<comment type="caution">
    <text evidence="2">The sequence shown here is derived from an EMBL/GenBank/DDBJ whole genome shotgun (WGS) entry which is preliminary data.</text>
</comment>
<feature type="region of interest" description="Disordered" evidence="1">
    <location>
        <begin position="15"/>
        <end position="102"/>
    </location>
</feature>
<organism evidence="2 3">
    <name type="scientific">Lithospermum erythrorhizon</name>
    <name type="common">Purple gromwell</name>
    <name type="synonym">Lithospermum officinale var. erythrorhizon</name>
    <dbReference type="NCBI Taxonomy" id="34254"/>
    <lineage>
        <taxon>Eukaryota</taxon>
        <taxon>Viridiplantae</taxon>
        <taxon>Streptophyta</taxon>
        <taxon>Embryophyta</taxon>
        <taxon>Tracheophyta</taxon>
        <taxon>Spermatophyta</taxon>
        <taxon>Magnoliopsida</taxon>
        <taxon>eudicotyledons</taxon>
        <taxon>Gunneridae</taxon>
        <taxon>Pentapetalae</taxon>
        <taxon>asterids</taxon>
        <taxon>lamiids</taxon>
        <taxon>Boraginales</taxon>
        <taxon>Boraginaceae</taxon>
        <taxon>Boraginoideae</taxon>
        <taxon>Lithospermeae</taxon>
        <taxon>Lithospermum</taxon>
    </lineage>
</organism>
<gene>
    <name evidence="2" type="ORF">LIER_41378</name>
</gene>
<evidence type="ECO:0000256" key="1">
    <source>
        <dbReference type="SAM" id="MobiDB-lite"/>
    </source>
</evidence>
<feature type="compositionally biased region" description="Low complexity" evidence="1">
    <location>
        <begin position="88"/>
        <end position="101"/>
    </location>
</feature>
<protein>
    <submittedName>
        <fullName evidence="2">Uncharacterized protein</fullName>
    </submittedName>
</protein>